<name>A0A0B7MRJ7_9FUNG</name>
<dbReference type="Proteomes" id="UP000054107">
    <property type="component" value="Unassembled WGS sequence"/>
</dbReference>
<proteinExistence type="predicted"/>
<evidence type="ECO:0000313" key="1">
    <source>
        <dbReference type="EMBL" id="CEP07687.1"/>
    </source>
</evidence>
<dbReference type="AlphaFoldDB" id="A0A0B7MRJ7"/>
<organism evidence="1 2">
    <name type="scientific">Parasitella parasitica</name>
    <dbReference type="NCBI Taxonomy" id="35722"/>
    <lineage>
        <taxon>Eukaryota</taxon>
        <taxon>Fungi</taxon>
        <taxon>Fungi incertae sedis</taxon>
        <taxon>Mucoromycota</taxon>
        <taxon>Mucoromycotina</taxon>
        <taxon>Mucoromycetes</taxon>
        <taxon>Mucorales</taxon>
        <taxon>Mucorineae</taxon>
        <taxon>Mucoraceae</taxon>
        <taxon>Parasitella</taxon>
    </lineage>
</organism>
<gene>
    <name evidence="1" type="primary">PARPA_00995.1 scaffold 1359</name>
</gene>
<sequence length="86" mass="9883">MDCFANSQSRYQQLIGYKVETFIEDETALQNIVDGYAGVLTGKVSTTMRLLWNELTEENKEIHLENIDHRHHISATDGQVIMVKLM</sequence>
<accession>A0A0B7MRJ7</accession>
<evidence type="ECO:0000313" key="2">
    <source>
        <dbReference type="Proteomes" id="UP000054107"/>
    </source>
</evidence>
<keyword evidence="2" id="KW-1185">Reference proteome</keyword>
<protein>
    <submittedName>
        <fullName evidence="1">Uncharacterized protein</fullName>
    </submittedName>
</protein>
<reference evidence="1 2" key="1">
    <citation type="submission" date="2014-09" db="EMBL/GenBank/DDBJ databases">
        <authorList>
            <person name="Ellenberger Sabrina"/>
        </authorList>
    </citation>
    <scope>NUCLEOTIDE SEQUENCE [LARGE SCALE GENOMIC DNA]</scope>
    <source>
        <strain evidence="1 2">CBS 412.66</strain>
    </source>
</reference>
<dbReference type="EMBL" id="LN719426">
    <property type="protein sequence ID" value="CEP07687.1"/>
    <property type="molecule type" value="Genomic_DNA"/>
</dbReference>